<evidence type="ECO:0000313" key="2">
    <source>
        <dbReference type="Proteomes" id="UP000275408"/>
    </source>
</evidence>
<evidence type="ECO:0000313" key="1">
    <source>
        <dbReference type="EMBL" id="RMX41448.1"/>
    </source>
</evidence>
<comment type="caution">
    <text evidence="1">The sequence shown here is derived from an EMBL/GenBank/DDBJ whole genome shotgun (WGS) entry which is preliminary data.</text>
</comment>
<gene>
    <name evidence="1" type="ORF">pdam_00024835</name>
</gene>
<protein>
    <submittedName>
        <fullName evidence="1">Uncharacterized protein</fullName>
    </submittedName>
</protein>
<dbReference type="AlphaFoldDB" id="A0A3M6TJJ9"/>
<dbReference type="EMBL" id="RCHS01003490">
    <property type="protein sequence ID" value="RMX41448.1"/>
    <property type="molecule type" value="Genomic_DNA"/>
</dbReference>
<reference evidence="1 2" key="1">
    <citation type="journal article" date="2018" name="Sci. Rep.">
        <title>Comparative analysis of the Pocillopora damicornis genome highlights role of immune system in coral evolution.</title>
        <authorList>
            <person name="Cunning R."/>
            <person name="Bay R.A."/>
            <person name="Gillette P."/>
            <person name="Baker A.C."/>
            <person name="Traylor-Knowles N."/>
        </authorList>
    </citation>
    <scope>NUCLEOTIDE SEQUENCE [LARGE SCALE GENOMIC DNA]</scope>
    <source>
        <strain evidence="1">RSMAS</strain>
        <tissue evidence="1">Whole animal</tissue>
    </source>
</reference>
<proteinExistence type="predicted"/>
<keyword evidence="2" id="KW-1185">Reference proteome</keyword>
<sequence length="77" mass="8528">MQLLDQPTTKSPSKGNLKMPKLVIIEYDGTYDKWLSFWNNALPMPTKSLESLVNGLTCRALLDTLATASYASGYISD</sequence>
<name>A0A3M6TJJ9_POCDA</name>
<organism evidence="1 2">
    <name type="scientific">Pocillopora damicornis</name>
    <name type="common">Cauliflower coral</name>
    <name type="synonym">Millepora damicornis</name>
    <dbReference type="NCBI Taxonomy" id="46731"/>
    <lineage>
        <taxon>Eukaryota</taxon>
        <taxon>Metazoa</taxon>
        <taxon>Cnidaria</taxon>
        <taxon>Anthozoa</taxon>
        <taxon>Hexacorallia</taxon>
        <taxon>Scleractinia</taxon>
        <taxon>Astrocoeniina</taxon>
        <taxon>Pocilloporidae</taxon>
        <taxon>Pocillopora</taxon>
    </lineage>
</organism>
<accession>A0A3M6TJJ9</accession>
<dbReference type="Proteomes" id="UP000275408">
    <property type="component" value="Unassembled WGS sequence"/>
</dbReference>